<evidence type="ECO:0000313" key="2">
    <source>
        <dbReference type="EMBL" id="CDZ97718.1"/>
    </source>
</evidence>
<dbReference type="AlphaFoldDB" id="A0A0F7SJ94"/>
<reference evidence="2" key="1">
    <citation type="submission" date="2014-08" db="EMBL/GenBank/DDBJ databases">
        <authorList>
            <person name="Sharma Rahul"/>
            <person name="Thines Marco"/>
        </authorList>
    </citation>
    <scope>NUCLEOTIDE SEQUENCE</scope>
</reference>
<sequence length="124" mass="13425">MATISAELLPITYVSSAQNIPNSIPYVHTSVLHCRFPQQGTKRSRAGDYMQIVGRVDYLEAGRMTARIISFAPVDPVRPPTPKVRAYPGGGAAPFDGVSRSDHESPFAFCSLKSGLAHQSQLPI</sequence>
<accession>A0A0F7SJ94</accession>
<name>A0A0F7SJ94_PHARH</name>
<dbReference type="EMBL" id="LN483249">
    <property type="protein sequence ID" value="CDZ97718.1"/>
    <property type="molecule type" value="Genomic_DNA"/>
</dbReference>
<proteinExistence type="predicted"/>
<organism evidence="2">
    <name type="scientific">Phaffia rhodozyma</name>
    <name type="common">Yeast</name>
    <name type="synonym">Xanthophyllomyces dendrorhous</name>
    <dbReference type="NCBI Taxonomy" id="264483"/>
    <lineage>
        <taxon>Eukaryota</taxon>
        <taxon>Fungi</taxon>
        <taxon>Dikarya</taxon>
        <taxon>Basidiomycota</taxon>
        <taxon>Agaricomycotina</taxon>
        <taxon>Tremellomycetes</taxon>
        <taxon>Cystofilobasidiales</taxon>
        <taxon>Mrakiaceae</taxon>
        <taxon>Phaffia</taxon>
    </lineage>
</organism>
<feature type="region of interest" description="Disordered" evidence="1">
    <location>
        <begin position="80"/>
        <end position="102"/>
    </location>
</feature>
<evidence type="ECO:0000256" key="1">
    <source>
        <dbReference type="SAM" id="MobiDB-lite"/>
    </source>
</evidence>
<protein>
    <submittedName>
        <fullName evidence="2">Uncharacterized protein</fullName>
    </submittedName>
</protein>